<proteinExistence type="predicted"/>
<evidence type="ECO:0000256" key="8">
    <source>
        <dbReference type="SAM" id="Phobius"/>
    </source>
</evidence>
<feature type="transmembrane region" description="Helical" evidence="8">
    <location>
        <begin position="135"/>
        <end position="158"/>
    </location>
</feature>
<organism evidence="10 11">
    <name type="scientific">Methylococcus geothermalis</name>
    <dbReference type="NCBI Taxonomy" id="2681310"/>
    <lineage>
        <taxon>Bacteria</taxon>
        <taxon>Pseudomonadati</taxon>
        <taxon>Pseudomonadota</taxon>
        <taxon>Gammaproteobacteria</taxon>
        <taxon>Methylococcales</taxon>
        <taxon>Methylococcaceae</taxon>
        <taxon>Methylococcus</taxon>
    </lineage>
</organism>
<feature type="transmembrane region" description="Helical" evidence="8">
    <location>
        <begin position="97"/>
        <end position="123"/>
    </location>
</feature>
<gene>
    <name evidence="10" type="ORF">GNH96_14820</name>
</gene>
<dbReference type="GO" id="GO:0015528">
    <property type="term" value="F:lactose:proton symporter activity"/>
    <property type="evidence" value="ECO:0007669"/>
    <property type="project" value="TreeGrafter"/>
</dbReference>
<feature type="transmembrane region" description="Helical" evidence="8">
    <location>
        <begin position="164"/>
        <end position="183"/>
    </location>
</feature>
<dbReference type="GO" id="GO:0030395">
    <property type="term" value="F:lactose binding"/>
    <property type="evidence" value="ECO:0007669"/>
    <property type="project" value="TreeGrafter"/>
</dbReference>
<evidence type="ECO:0000256" key="4">
    <source>
        <dbReference type="ARBA" id="ARBA00022519"/>
    </source>
</evidence>
<evidence type="ECO:0000313" key="10">
    <source>
        <dbReference type="EMBL" id="QJD31089.1"/>
    </source>
</evidence>
<dbReference type="GO" id="GO:0005886">
    <property type="term" value="C:plasma membrane"/>
    <property type="evidence" value="ECO:0007669"/>
    <property type="project" value="UniProtKB-SubCell"/>
</dbReference>
<protein>
    <submittedName>
        <fullName evidence="10">MFS transporter</fullName>
    </submittedName>
</protein>
<sequence>MPGTVPYWRLSGLYLWYFAALGTFLPYWPLYLQARGLGPQDIGIVMAIMAATRIVAPNCWGWLADHSGRDLFLIRLACLLAFLGFTLIFVLPGYGGLLSVVALSGFFWNAFLPTLESLNLALLKGDGRGYSRIRLWGSVGFILGVLAVGAALEARLAIGCLPQVLVLLFALMWLSSLAIPGGARVVHEPSHDTLFMIVKRPEVIGLLATCLLIQMAHGPYYSFYSVHLENHGFDRSRTGQLWALGVVSEIVLFLILPVIQARVSLRAILLASIALTVLRWLLIGRYAEWLGVLVFAQVLHAASFGAFHAVSIALVHRYFQGRNRHRGQALFTSLSYGVGGALGSFASGYAWADVGAEAVYAGAAAVSLIALIIAWLLVDRRR</sequence>
<dbReference type="NCBIfam" id="NF037955">
    <property type="entry name" value="mfs"/>
    <property type="match status" value="1"/>
</dbReference>
<keyword evidence="11" id="KW-1185">Reference proteome</keyword>
<dbReference type="SUPFAM" id="SSF103473">
    <property type="entry name" value="MFS general substrate transporter"/>
    <property type="match status" value="1"/>
</dbReference>
<feature type="transmembrane region" description="Helical" evidence="8">
    <location>
        <begin position="327"/>
        <end position="352"/>
    </location>
</feature>
<dbReference type="AlphaFoldDB" id="A0A858QB21"/>
<evidence type="ECO:0000256" key="7">
    <source>
        <dbReference type="ARBA" id="ARBA00023136"/>
    </source>
</evidence>
<evidence type="ECO:0000259" key="9">
    <source>
        <dbReference type="Pfam" id="PF12832"/>
    </source>
</evidence>
<feature type="transmembrane region" description="Helical" evidence="8">
    <location>
        <begin position="289"/>
        <end position="315"/>
    </location>
</feature>
<dbReference type="PIRSF" id="PIRSF004925">
    <property type="entry name" value="HcaT"/>
    <property type="match status" value="1"/>
</dbReference>
<feature type="transmembrane region" description="Helical" evidence="8">
    <location>
        <begin position="241"/>
        <end position="259"/>
    </location>
</feature>
<dbReference type="InterPro" id="IPR036259">
    <property type="entry name" value="MFS_trans_sf"/>
</dbReference>
<comment type="subcellular location">
    <subcellularLocation>
        <location evidence="1">Cell inner membrane</location>
        <topology evidence="1">Multi-pass membrane protein</topology>
    </subcellularLocation>
</comment>
<feature type="transmembrane region" description="Helical" evidence="8">
    <location>
        <begin position="358"/>
        <end position="378"/>
    </location>
</feature>
<dbReference type="EMBL" id="CP046565">
    <property type="protein sequence ID" value="QJD31089.1"/>
    <property type="molecule type" value="Genomic_DNA"/>
</dbReference>
<keyword evidence="2" id="KW-0813">Transport</keyword>
<keyword evidence="7 8" id="KW-0472">Membrane</keyword>
<dbReference type="KEGG" id="metu:GNH96_14820"/>
<reference evidence="11" key="1">
    <citation type="submission" date="2019-12" db="EMBL/GenBank/DDBJ databases">
        <authorList>
            <person name="Awala S.I."/>
            <person name="Rhee S.K."/>
        </authorList>
    </citation>
    <scope>NUCLEOTIDE SEQUENCE [LARGE SCALE GENOMIC DNA]</scope>
    <source>
        <strain evidence="11">IM1</strain>
    </source>
</reference>
<dbReference type="InterPro" id="IPR026032">
    <property type="entry name" value="HcaT-like"/>
</dbReference>
<dbReference type="Proteomes" id="UP000503004">
    <property type="component" value="Chromosome"/>
</dbReference>
<evidence type="ECO:0000256" key="2">
    <source>
        <dbReference type="ARBA" id="ARBA00022448"/>
    </source>
</evidence>
<feature type="transmembrane region" description="Helical" evidence="8">
    <location>
        <begin position="72"/>
        <end position="91"/>
    </location>
</feature>
<keyword evidence="3" id="KW-1003">Cell membrane</keyword>
<feature type="transmembrane region" description="Helical" evidence="8">
    <location>
        <begin position="203"/>
        <end position="221"/>
    </location>
</feature>
<accession>A0A858QB21</accession>
<feature type="domain" description="Major facilitator superfamily associated" evidence="9">
    <location>
        <begin position="7"/>
        <end position="360"/>
    </location>
</feature>
<dbReference type="Pfam" id="PF12832">
    <property type="entry name" value="MFS_1_like"/>
    <property type="match status" value="1"/>
</dbReference>
<dbReference type="PANTHER" id="PTHR23522:SF10">
    <property type="entry name" value="3-PHENYLPROPIONIC ACID TRANSPORTER-RELATED"/>
    <property type="match status" value="1"/>
</dbReference>
<evidence type="ECO:0000256" key="5">
    <source>
        <dbReference type="ARBA" id="ARBA00022692"/>
    </source>
</evidence>
<dbReference type="InterPro" id="IPR024989">
    <property type="entry name" value="MFS_assoc_dom"/>
</dbReference>
<name>A0A858QB21_9GAMM</name>
<dbReference type="RefSeq" id="WP_169604356.1">
    <property type="nucleotide sequence ID" value="NZ_CP046565.1"/>
</dbReference>
<feature type="transmembrane region" description="Helical" evidence="8">
    <location>
        <begin position="42"/>
        <end position="60"/>
    </location>
</feature>
<dbReference type="PANTHER" id="PTHR23522">
    <property type="entry name" value="BLL5896 PROTEIN"/>
    <property type="match status" value="1"/>
</dbReference>
<feature type="transmembrane region" description="Helical" evidence="8">
    <location>
        <begin position="12"/>
        <end position="30"/>
    </location>
</feature>
<evidence type="ECO:0000256" key="1">
    <source>
        <dbReference type="ARBA" id="ARBA00004429"/>
    </source>
</evidence>
<evidence type="ECO:0000256" key="6">
    <source>
        <dbReference type="ARBA" id="ARBA00022989"/>
    </source>
</evidence>
<keyword evidence="4" id="KW-0997">Cell inner membrane</keyword>
<keyword evidence="6 8" id="KW-1133">Transmembrane helix</keyword>
<feature type="transmembrane region" description="Helical" evidence="8">
    <location>
        <begin position="266"/>
        <end position="283"/>
    </location>
</feature>
<keyword evidence="5 8" id="KW-0812">Transmembrane</keyword>
<evidence type="ECO:0000313" key="11">
    <source>
        <dbReference type="Proteomes" id="UP000503004"/>
    </source>
</evidence>
<dbReference type="Gene3D" id="1.20.1250.20">
    <property type="entry name" value="MFS general substrate transporter like domains"/>
    <property type="match status" value="2"/>
</dbReference>
<evidence type="ECO:0000256" key="3">
    <source>
        <dbReference type="ARBA" id="ARBA00022475"/>
    </source>
</evidence>